<protein>
    <submittedName>
        <fullName evidence="1">Uncharacterized protein</fullName>
    </submittedName>
</protein>
<keyword evidence="2" id="KW-1185">Reference proteome</keyword>
<evidence type="ECO:0000313" key="1">
    <source>
        <dbReference type="EMBL" id="KAK5075927.1"/>
    </source>
</evidence>
<sequence length="419" mass="47229">METPVAPSSKIKDHLDMAQMKGWHHIPTQIQTKTLRLALFAESRGVTGIHTPRLSQDFTFDCPLDNPYVDSSVRRVLHGCSTLVDGPWRRYTGIDGVGQATKAPESEYRTLHKTFKSGNSAKELLAWAGRYLTAFTELHVQGTPLHELLTLVFRVTDQYHHALIIEGLPDLEGESLTKAIRIGRALMTWLFGSASQLLFMLPNTLAQQKKCMVAQMGGRSLFTWVRGSDEGWYWDYPHNPNGSSGAEGPWRTDITYCHMVEQEIKLDLAMARAATLRPPVLWHPAIRTTWRALKLRLGLPGSSNVDENTLQPDWHFFKPEAFLQEAKEALDVLAGYVANCQYATQFGDAEQPIKDWLAEVEETLARFEKAVKRRRRTTLPVLVKPFAIIDSGFTFPSDASWHADYRGRNAQLNKSSAAL</sequence>
<dbReference type="Proteomes" id="UP001345013">
    <property type="component" value="Unassembled WGS sequence"/>
</dbReference>
<comment type="caution">
    <text evidence="1">The sequence shown here is derived from an EMBL/GenBank/DDBJ whole genome shotgun (WGS) entry which is preliminary data.</text>
</comment>
<reference evidence="1 2" key="1">
    <citation type="submission" date="2023-08" db="EMBL/GenBank/DDBJ databases">
        <title>Black Yeasts Isolated from many extreme environments.</title>
        <authorList>
            <person name="Coleine C."/>
            <person name="Stajich J.E."/>
            <person name="Selbmann L."/>
        </authorList>
    </citation>
    <scope>NUCLEOTIDE SEQUENCE [LARGE SCALE GENOMIC DNA]</scope>
    <source>
        <strain evidence="1 2">CCFEE 5885</strain>
    </source>
</reference>
<proteinExistence type="predicted"/>
<name>A0ABR0JWZ3_9EURO</name>
<gene>
    <name evidence="1" type="ORF">LTR24_009743</name>
</gene>
<accession>A0ABR0JWZ3</accession>
<dbReference type="EMBL" id="JAVRRG010000233">
    <property type="protein sequence ID" value="KAK5075927.1"/>
    <property type="molecule type" value="Genomic_DNA"/>
</dbReference>
<organism evidence="1 2">
    <name type="scientific">Lithohypha guttulata</name>
    <dbReference type="NCBI Taxonomy" id="1690604"/>
    <lineage>
        <taxon>Eukaryota</taxon>
        <taxon>Fungi</taxon>
        <taxon>Dikarya</taxon>
        <taxon>Ascomycota</taxon>
        <taxon>Pezizomycotina</taxon>
        <taxon>Eurotiomycetes</taxon>
        <taxon>Chaetothyriomycetidae</taxon>
        <taxon>Chaetothyriales</taxon>
        <taxon>Trichomeriaceae</taxon>
        <taxon>Lithohypha</taxon>
    </lineage>
</organism>
<evidence type="ECO:0000313" key="2">
    <source>
        <dbReference type="Proteomes" id="UP001345013"/>
    </source>
</evidence>